<feature type="region of interest" description="Disordered" evidence="1">
    <location>
        <begin position="76"/>
        <end position="115"/>
    </location>
</feature>
<evidence type="ECO:0000313" key="3">
    <source>
        <dbReference type="EMBL" id="ETO25514.1"/>
    </source>
</evidence>
<gene>
    <name evidence="3" type="ORF">RFI_11624</name>
</gene>
<evidence type="ECO:0000256" key="1">
    <source>
        <dbReference type="SAM" id="MobiDB-lite"/>
    </source>
</evidence>
<sequence length="218" mass="26427">MVTKKKIKQNRQQKTKQKRFQVQSTLMYYELFVINVFFLLESEKKKSRQQTNKTREKNWLLNQQLGENVRILKQVFPTNNQKKKKTKKKGGTRKKKKKTKKNLHKNRKREKTNQNKTMTKSIRFCAFFFFFFSSKKKILSDEKRRGRKKIKKKYVNICKIKLFVFFFGGRRGGGRDMKAERSKRDQKKNKTNAKLSIKLLLRFTKIEHLYIYIHTICV</sequence>
<accession>X6NIH2</accession>
<keyword evidence="2" id="KW-1133">Transmembrane helix</keyword>
<dbReference type="AlphaFoldDB" id="X6NIH2"/>
<evidence type="ECO:0000313" key="4">
    <source>
        <dbReference type="Proteomes" id="UP000023152"/>
    </source>
</evidence>
<reference evidence="3 4" key="1">
    <citation type="journal article" date="2013" name="Curr. Biol.">
        <title>The Genome of the Foraminiferan Reticulomyxa filosa.</title>
        <authorList>
            <person name="Glockner G."/>
            <person name="Hulsmann N."/>
            <person name="Schleicher M."/>
            <person name="Noegel A.A."/>
            <person name="Eichinger L."/>
            <person name="Gallinger C."/>
            <person name="Pawlowski J."/>
            <person name="Sierra R."/>
            <person name="Euteneuer U."/>
            <person name="Pillet L."/>
            <person name="Moustafa A."/>
            <person name="Platzer M."/>
            <person name="Groth M."/>
            <person name="Szafranski K."/>
            <person name="Schliwa M."/>
        </authorList>
    </citation>
    <scope>NUCLEOTIDE SEQUENCE [LARGE SCALE GENOMIC DNA]</scope>
</reference>
<name>X6NIH2_RETFI</name>
<feature type="transmembrane region" description="Helical" evidence="2">
    <location>
        <begin position="20"/>
        <end position="40"/>
    </location>
</feature>
<dbReference type="Proteomes" id="UP000023152">
    <property type="component" value="Unassembled WGS sequence"/>
</dbReference>
<evidence type="ECO:0000256" key="2">
    <source>
        <dbReference type="SAM" id="Phobius"/>
    </source>
</evidence>
<comment type="caution">
    <text evidence="3">The sequence shown here is derived from an EMBL/GenBank/DDBJ whole genome shotgun (WGS) entry which is preliminary data.</text>
</comment>
<keyword evidence="4" id="KW-1185">Reference proteome</keyword>
<protein>
    <submittedName>
        <fullName evidence="3">Uncharacterized protein</fullName>
    </submittedName>
</protein>
<organism evidence="3 4">
    <name type="scientific">Reticulomyxa filosa</name>
    <dbReference type="NCBI Taxonomy" id="46433"/>
    <lineage>
        <taxon>Eukaryota</taxon>
        <taxon>Sar</taxon>
        <taxon>Rhizaria</taxon>
        <taxon>Retaria</taxon>
        <taxon>Foraminifera</taxon>
        <taxon>Monothalamids</taxon>
        <taxon>Reticulomyxidae</taxon>
        <taxon>Reticulomyxa</taxon>
    </lineage>
</organism>
<keyword evidence="2" id="KW-0812">Transmembrane</keyword>
<dbReference type="EMBL" id="ASPP01008471">
    <property type="protein sequence ID" value="ETO25514.1"/>
    <property type="molecule type" value="Genomic_DNA"/>
</dbReference>
<proteinExistence type="predicted"/>
<keyword evidence="2" id="KW-0472">Membrane</keyword>
<feature type="compositionally biased region" description="Basic residues" evidence="1">
    <location>
        <begin position="81"/>
        <end position="110"/>
    </location>
</feature>